<feature type="domain" description="SAF" evidence="2">
    <location>
        <begin position="37"/>
        <end position="103"/>
    </location>
</feature>
<keyword evidence="4" id="KW-1185">Reference proteome</keyword>
<dbReference type="InterPro" id="IPR013974">
    <property type="entry name" value="SAF"/>
</dbReference>
<feature type="compositionally biased region" description="Polar residues" evidence="1">
    <location>
        <begin position="364"/>
        <end position="374"/>
    </location>
</feature>
<dbReference type="CDD" id="cd11614">
    <property type="entry name" value="SAF_CpaB_FlgA_like"/>
    <property type="match status" value="1"/>
</dbReference>
<feature type="region of interest" description="Disordered" evidence="1">
    <location>
        <begin position="325"/>
        <end position="440"/>
    </location>
</feature>
<dbReference type="EMBL" id="NIDE01000005">
    <property type="protein sequence ID" value="OWK41644.1"/>
    <property type="molecule type" value="Genomic_DNA"/>
</dbReference>
<gene>
    <name evidence="3" type="ORF">FRUB_03722</name>
</gene>
<evidence type="ECO:0000259" key="2">
    <source>
        <dbReference type="SMART" id="SM00858"/>
    </source>
</evidence>
<protein>
    <submittedName>
        <fullName evidence="3">Flp pilus assembly protein RcpC/CpaB</fullName>
    </submittedName>
</protein>
<feature type="compositionally biased region" description="Basic and acidic residues" evidence="1">
    <location>
        <begin position="390"/>
        <end position="440"/>
    </location>
</feature>
<comment type="caution">
    <text evidence="3">The sequence shown here is derived from an EMBL/GenBank/DDBJ whole genome shotgun (WGS) entry which is preliminary data.</text>
</comment>
<name>A0A225DPS6_9BACT</name>
<dbReference type="OrthoDB" id="258847at2"/>
<dbReference type="SMART" id="SM00858">
    <property type="entry name" value="SAF"/>
    <property type="match status" value="2"/>
</dbReference>
<dbReference type="InterPro" id="IPR017592">
    <property type="entry name" value="Pilus_assmbl_Flp-typ_CpaB"/>
</dbReference>
<dbReference type="InterPro" id="IPR031571">
    <property type="entry name" value="RcpC_dom"/>
</dbReference>
<evidence type="ECO:0000313" key="3">
    <source>
        <dbReference type="EMBL" id="OWK41644.1"/>
    </source>
</evidence>
<dbReference type="AlphaFoldDB" id="A0A225DPS6"/>
<accession>A0A225DPS6</accession>
<dbReference type="NCBIfam" id="TIGR03177">
    <property type="entry name" value="pilus_cpaB"/>
    <property type="match status" value="1"/>
</dbReference>
<dbReference type="RefSeq" id="WP_088254924.1">
    <property type="nucleotide sequence ID" value="NZ_NIDE01000005.1"/>
</dbReference>
<evidence type="ECO:0000256" key="1">
    <source>
        <dbReference type="SAM" id="MobiDB-lite"/>
    </source>
</evidence>
<organism evidence="3 4">
    <name type="scientific">Fimbriiglobus ruber</name>
    <dbReference type="NCBI Taxonomy" id="1908690"/>
    <lineage>
        <taxon>Bacteria</taxon>
        <taxon>Pseudomonadati</taxon>
        <taxon>Planctomycetota</taxon>
        <taxon>Planctomycetia</taxon>
        <taxon>Gemmatales</taxon>
        <taxon>Gemmataceae</taxon>
        <taxon>Fimbriiglobus</taxon>
    </lineage>
</organism>
<dbReference type="Proteomes" id="UP000214646">
    <property type="component" value="Unassembled WGS sequence"/>
</dbReference>
<reference evidence="4" key="1">
    <citation type="submission" date="2017-06" db="EMBL/GenBank/DDBJ databases">
        <title>Genome analysis of Fimbriiglobus ruber SP5, the first member of the order Planctomycetales with confirmed chitinolytic capability.</title>
        <authorList>
            <person name="Ravin N.V."/>
            <person name="Rakitin A.L."/>
            <person name="Ivanova A.A."/>
            <person name="Beletsky A.V."/>
            <person name="Kulichevskaya I.S."/>
            <person name="Mardanov A.V."/>
            <person name="Dedysh S.N."/>
        </authorList>
    </citation>
    <scope>NUCLEOTIDE SEQUENCE [LARGE SCALE GENOMIC DNA]</scope>
    <source>
        <strain evidence="4">SP5</strain>
    </source>
</reference>
<feature type="domain" description="SAF" evidence="2">
    <location>
        <begin position="259"/>
        <end position="324"/>
    </location>
</feature>
<sequence length="440" mass="47133">MKQKNIILVAVAVGCGLVAAILTSRMSAGPAKVEDTVEVPVAAKDLPLGTKLSKDELNSLVVYKKFTKDNVPNGCVEKIEELTDKKLARAVNAGFPFAPTDMTTLVPIQPPPGKDVITFVATAEKGVAGFAGPGSKVDVLASIKMKSLGNERAVVFPLFTDMLVLAIDTATAPSPTGGAMPNVGMVSLAVDTKQALMLHAAIGRGADLRLLLRHPDAEKSATWKEKDIPSEEEILRILADDPRADTGNKPKEEKAPDVVKLPVPVEDIPAGTQLTQEVLDTKFKTTDFIPPAPANVVQNLKEFAGKYVTKDLGANTFIPKTFIGAKPDDDKFVKPGPVGEQAGQKQAPADPAKAKPKPDYFDTVVQTSSGTQKYRYQRLDSGEYRFLGPVRDEDPNADAKDDDKTLPVPESKPESKPDPKPAPGEKKKKSDEKKPADDDV</sequence>
<evidence type="ECO:0000313" key="4">
    <source>
        <dbReference type="Proteomes" id="UP000214646"/>
    </source>
</evidence>
<proteinExistence type="predicted"/>
<dbReference type="Pfam" id="PF16976">
    <property type="entry name" value="RcpC"/>
    <property type="match status" value="1"/>
</dbReference>
<dbReference type="PROSITE" id="PS51257">
    <property type="entry name" value="PROKAR_LIPOPROTEIN"/>
    <property type="match status" value="1"/>
</dbReference>